<evidence type="ECO:0000256" key="4">
    <source>
        <dbReference type="ARBA" id="ARBA00023136"/>
    </source>
</evidence>
<reference evidence="6 7" key="1">
    <citation type="submission" date="2024-05" db="EMBL/GenBank/DDBJ databases">
        <authorList>
            <person name="Wallberg A."/>
        </authorList>
    </citation>
    <scope>NUCLEOTIDE SEQUENCE [LARGE SCALE GENOMIC DNA]</scope>
</reference>
<evidence type="ECO:0000256" key="3">
    <source>
        <dbReference type="ARBA" id="ARBA00022989"/>
    </source>
</evidence>
<keyword evidence="4 5" id="KW-0472">Membrane</keyword>
<dbReference type="Pfam" id="PF00335">
    <property type="entry name" value="Tetraspanin"/>
    <property type="match status" value="1"/>
</dbReference>
<dbReference type="PANTHER" id="PTHR19282:SF544">
    <property type="entry name" value="TETRASPANIN"/>
    <property type="match status" value="1"/>
</dbReference>
<dbReference type="InterPro" id="IPR018499">
    <property type="entry name" value="Tetraspanin/Peripherin"/>
</dbReference>
<accession>A0AAV2SJM7</accession>
<feature type="transmembrane region" description="Helical" evidence="5">
    <location>
        <begin position="65"/>
        <end position="86"/>
    </location>
</feature>
<keyword evidence="2 5" id="KW-0812">Transmembrane</keyword>
<evidence type="ECO:0000313" key="6">
    <source>
        <dbReference type="EMBL" id="CAL4200799.1"/>
    </source>
</evidence>
<dbReference type="Proteomes" id="UP001497623">
    <property type="component" value="Unassembled WGS sequence"/>
</dbReference>
<organism evidence="6 7">
    <name type="scientific">Meganyctiphanes norvegica</name>
    <name type="common">Northern krill</name>
    <name type="synonym">Thysanopoda norvegica</name>
    <dbReference type="NCBI Taxonomy" id="48144"/>
    <lineage>
        <taxon>Eukaryota</taxon>
        <taxon>Metazoa</taxon>
        <taxon>Ecdysozoa</taxon>
        <taxon>Arthropoda</taxon>
        <taxon>Crustacea</taxon>
        <taxon>Multicrustacea</taxon>
        <taxon>Malacostraca</taxon>
        <taxon>Eumalacostraca</taxon>
        <taxon>Eucarida</taxon>
        <taxon>Euphausiacea</taxon>
        <taxon>Euphausiidae</taxon>
        <taxon>Meganyctiphanes</taxon>
    </lineage>
</organism>
<proteinExistence type="predicted"/>
<protein>
    <recommendedName>
        <fullName evidence="8">Tetraspanin</fullName>
    </recommendedName>
</protein>
<evidence type="ECO:0000256" key="5">
    <source>
        <dbReference type="SAM" id="Phobius"/>
    </source>
</evidence>
<sequence length="284" mass="31590">METITEAKIFKKMGKITEAKIFKILFFITNLLLFVGAISMVIGMAVIMIKWKEYIDLMGNNSSSIIAFTVLAIAIIMVFISCLGCLGAFGKNILLLKMYIIMVSLLMVILITGGVCAWVYKADAIASVEESMQEKMGNYQPGLSKADDITKVWDVIQETYQCCGINSHHDWPEFHLSYRNAQRSTPVSCNGGTQLHVDGCLLKVSDEIRQNHWKIGGGIAGVFLYLLLSICIVCMVIKNMNKEEPLIFHVNEKGYDNNGMHSKEQCASYVHENVQSSGSIHGNT</sequence>
<comment type="subcellular location">
    <subcellularLocation>
        <location evidence="1">Membrane</location>
        <topology evidence="1">Multi-pass membrane protein</topology>
    </subcellularLocation>
</comment>
<feature type="transmembrane region" description="Helical" evidence="5">
    <location>
        <begin position="215"/>
        <end position="237"/>
    </location>
</feature>
<dbReference type="PANTHER" id="PTHR19282">
    <property type="entry name" value="TETRASPANIN"/>
    <property type="match status" value="1"/>
</dbReference>
<evidence type="ECO:0000256" key="2">
    <source>
        <dbReference type="ARBA" id="ARBA00022692"/>
    </source>
</evidence>
<dbReference type="PRINTS" id="PR00259">
    <property type="entry name" value="TMFOUR"/>
</dbReference>
<dbReference type="InterPro" id="IPR008952">
    <property type="entry name" value="Tetraspanin_EC2_sf"/>
</dbReference>
<dbReference type="EMBL" id="CAXKWB010076797">
    <property type="protein sequence ID" value="CAL4200799.1"/>
    <property type="molecule type" value="Genomic_DNA"/>
</dbReference>
<dbReference type="Gene3D" id="1.10.1450.10">
    <property type="entry name" value="Tetraspanin"/>
    <property type="match status" value="1"/>
</dbReference>
<feature type="non-terminal residue" evidence="6">
    <location>
        <position position="284"/>
    </location>
</feature>
<keyword evidence="7" id="KW-1185">Reference proteome</keyword>
<evidence type="ECO:0000256" key="1">
    <source>
        <dbReference type="ARBA" id="ARBA00004141"/>
    </source>
</evidence>
<dbReference type="CDD" id="cd03127">
    <property type="entry name" value="tetraspanin_LEL"/>
    <property type="match status" value="1"/>
</dbReference>
<evidence type="ECO:0000313" key="7">
    <source>
        <dbReference type="Proteomes" id="UP001497623"/>
    </source>
</evidence>
<feature type="transmembrane region" description="Helical" evidence="5">
    <location>
        <begin position="98"/>
        <end position="120"/>
    </location>
</feature>
<keyword evidence="3 5" id="KW-1133">Transmembrane helix</keyword>
<feature type="transmembrane region" description="Helical" evidence="5">
    <location>
        <begin position="21"/>
        <end position="49"/>
    </location>
</feature>
<name>A0AAV2SJM7_MEGNR</name>
<gene>
    <name evidence="6" type="ORF">MNOR_LOCUS37567</name>
</gene>
<dbReference type="GO" id="GO:0005886">
    <property type="term" value="C:plasma membrane"/>
    <property type="evidence" value="ECO:0007669"/>
    <property type="project" value="TreeGrafter"/>
</dbReference>
<comment type="caution">
    <text evidence="6">The sequence shown here is derived from an EMBL/GenBank/DDBJ whole genome shotgun (WGS) entry which is preliminary data.</text>
</comment>
<dbReference type="SUPFAM" id="SSF48652">
    <property type="entry name" value="Tetraspanin"/>
    <property type="match status" value="1"/>
</dbReference>
<dbReference type="AlphaFoldDB" id="A0AAV2SJM7"/>
<evidence type="ECO:0008006" key="8">
    <source>
        <dbReference type="Google" id="ProtNLM"/>
    </source>
</evidence>